<reference evidence="1" key="2">
    <citation type="journal article" date="2014" name="ISME J.">
        <title>Microbial stratification in low pH oxic and suboxic macroscopic growths along an acid mine drainage.</title>
        <authorList>
            <person name="Mendez-Garcia C."/>
            <person name="Mesa V."/>
            <person name="Sprenger R.R."/>
            <person name="Richter M."/>
            <person name="Diez M.S."/>
            <person name="Solano J."/>
            <person name="Bargiela R."/>
            <person name="Golyshina O.V."/>
            <person name="Manteca A."/>
            <person name="Ramos J.L."/>
            <person name="Gallego J.R."/>
            <person name="Llorente I."/>
            <person name="Martins Dos Santos V.A."/>
            <person name="Jensen O.N."/>
            <person name="Pelaez A.I."/>
            <person name="Sanchez J."/>
            <person name="Ferrer M."/>
        </authorList>
    </citation>
    <scope>NUCLEOTIDE SEQUENCE</scope>
</reference>
<sequence length="148" mass="16884">MKNVDFHYRTSFMSETIRDAHVSADVLGGMLRKIGIDRKAMTDFMKSFMKDERYLAVDLTHVLSMSEGVISAILGHNSMEEYLPQVQLFFLFSLEHESPAYFRILPGAINSVMSLKITMEETGAMKIVIVADTGFYSMKNILDLERMK</sequence>
<reference evidence="1" key="1">
    <citation type="submission" date="2013-08" db="EMBL/GenBank/DDBJ databases">
        <authorList>
            <person name="Mendez C."/>
            <person name="Richter M."/>
            <person name="Ferrer M."/>
            <person name="Sanchez J."/>
        </authorList>
    </citation>
    <scope>NUCLEOTIDE SEQUENCE</scope>
</reference>
<organism evidence="1">
    <name type="scientific">mine drainage metagenome</name>
    <dbReference type="NCBI Taxonomy" id="410659"/>
    <lineage>
        <taxon>unclassified sequences</taxon>
        <taxon>metagenomes</taxon>
        <taxon>ecological metagenomes</taxon>
    </lineage>
</organism>
<name>T1C2D3_9ZZZZ</name>
<evidence type="ECO:0000313" key="1">
    <source>
        <dbReference type="EMBL" id="EQD75048.1"/>
    </source>
</evidence>
<comment type="caution">
    <text evidence="1">The sequence shown here is derived from an EMBL/GenBank/DDBJ whole genome shotgun (WGS) entry which is preliminary data.</text>
</comment>
<protein>
    <submittedName>
        <fullName evidence="1">Transposase IS4 family protein</fullName>
    </submittedName>
</protein>
<dbReference type="EMBL" id="AUZY01001381">
    <property type="protein sequence ID" value="EQD75048.1"/>
    <property type="molecule type" value="Genomic_DNA"/>
</dbReference>
<proteinExistence type="predicted"/>
<accession>T1C2D3</accession>
<gene>
    <name evidence="1" type="ORF">B1B_02329</name>
</gene>
<feature type="non-terminal residue" evidence="1">
    <location>
        <position position="148"/>
    </location>
</feature>
<dbReference type="AlphaFoldDB" id="T1C2D3"/>